<evidence type="ECO:0000313" key="2">
    <source>
        <dbReference type="Proteomes" id="UP001589610"/>
    </source>
</evidence>
<sequence>MKSRSNDQLVHPTPAVTFATDAAAQSVTAPIKERYEQAASFAYAEWAQADRCDVDMNGWQQEIAEAKKRIAEETQRIAEREQWIQRRTLDRQQHITHAQQAVDVANPNAELLGVAGIEVPRVVRPLPSLDLIAQPITDPAPTGVQAADPLERFNAFHTEYTAVNPEPEL</sequence>
<evidence type="ECO:0000313" key="1">
    <source>
        <dbReference type="EMBL" id="MFB9681293.1"/>
    </source>
</evidence>
<dbReference type="Proteomes" id="UP001589610">
    <property type="component" value="Unassembled WGS sequence"/>
</dbReference>
<organism evidence="1 2">
    <name type="scientific">Streptosporangium vulgare</name>
    <dbReference type="NCBI Taxonomy" id="46190"/>
    <lineage>
        <taxon>Bacteria</taxon>
        <taxon>Bacillati</taxon>
        <taxon>Actinomycetota</taxon>
        <taxon>Actinomycetes</taxon>
        <taxon>Streptosporangiales</taxon>
        <taxon>Streptosporangiaceae</taxon>
        <taxon>Streptosporangium</taxon>
    </lineage>
</organism>
<keyword evidence="2" id="KW-1185">Reference proteome</keyword>
<name>A0ABV5TQ83_9ACTN</name>
<dbReference type="EMBL" id="JBHMBS010000031">
    <property type="protein sequence ID" value="MFB9681293.1"/>
    <property type="molecule type" value="Genomic_DNA"/>
</dbReference>
<reference evidence="1 2" key="1">
    <citation type="submission" date="2024-09" db="EMBL/GenBank/DDBJ databases">
        <authorList>
            <person name="Sun Q."/>
            <person name="Mori K."/>
        </authorList>
    </citation>
    <scope>NUCLEOTIDE SEQUENCE [LARGE SCALE GENOMIC DNA]</scope>
    <source>
        <strain evidence="1 2">JCM 3028</strain>
    </source>
</reference>
<accession>A0ABV5TQ83</accession>
<comment type="caution">
    <text evidence="1">The sequence shown here is derived from an EMBL/GenBank/DDBJ whole genome shotgun (WGS) entry which is preliminary data.</text>
</comment>
<dbReference type="RefSeq" id="WP_344747740.1">
    <property type="nucleotide sequence ID" value="NZ_BAAAWW010000136.1"/>
</dbReference>
<gene>
    <name evidence="1" type="ORF">ACFFRH_37935</name>
</gene>
<proteinExistence type="predicted"/>
<protein>
    <submittedName>
        <fullName evidence="1">Uncharacterized protein</fullName>
    </submittedName>
</protein>